<evidence type="ECO:0000313" key="2">
    <source>
        <dbReference type="EMBL" id="KKQ75603.1"/>
    </source>
</evidence>
<keyword evidence="1" id="KW-0812">Transmembrane</keyword>
<name>A0A0G0K7J1_9BACT</name>
<protein>
    <submittedName>
        <fullName evidence="2">Uncharacterized protein</fullName>
    </submittedName>
</protein>
<comment type="caution">
    <text evidence="2">The sequence shown here is derived from an EMBL/GenBank/DDBJ whole genome shotgun (WGS) entry which is preliminary data.</text>
</comment>
<dbReference type="AlphaFoldDB" id="A0A0G0K7J1"/>
<dbReference type="Proteomes" id="UP000034738">
    <property type="component" value="Unassembled WGS sequence"/>
</dbReference>
<evidence type="ECO:0000256" key="1">
    <source>
        <dbReference type="SAM" id="Phobius"/>
    </source>
</evidence>
<dbReference type="EMBL" id="LBUY01000001">
    <property type="protein sequence ID" value="KKQ75603.1"/>
    <property type="molecule type" value="Genomic_DNA"/>
</dbReference>
<accession>A0A0G0K7J1</accession>
<proteinExistence type="predicted"/>
<gene>
    <name evidence="2" type="ORF">US95_C0001G0034</name>
</gene>
<feature type="transmembrane region" description="Helical" evidence="1">
    <location>
        <begin position="12"/>
        <end position="33"/>
    </location>
</feature>
<sequence length="91" mass="10353">MNNNIFTDKKMIIFVLSAGLLVLIVLLLFPNIFSREIVVKKLLKDDPEITLIKSQSSDTSIDSIKEDLEKTELDNIDSEFDLIEEEINVAL</sequence>
<evidence type="ECO:0000313" key="3">
    <source>
        <dbReference type="Proteomes" id="UP000034738"/>
    </source>
</evidence>
<keyword evidence="1" id="KW-0472">Membrane</keyword>
<keyword evidence="1" id="KW-1133">Transmembrane helix</keyword>
<organism evidence="2 3">
    <name type="scientific">Candidatus Woesebacteria bacterium GW2011_GWB1_38_5</name>
    <dbReference type="NCBI Taxonomy" id="1618568"/>
    <lineage>
        <taxon>Bacteria</taxon>
        <taxon>Candidatus Woeseibacteriota</taxon>
    </lineage>
</organism>
<reference evidence="2 3" key="1">
    <citation type="journal article" date="2015" name="Nature">
        <title>rRNA introns, odd ribosomes, and small enigmatic genomes across a large radiation of phyla.</title>
        <authorList>
            <person name="Brown C.T."/>
            <person name="Hug L.A."/>
            <person name="Thomas B.C."/>
            <person name="Sharon I."/>
            <person name="Castelle C.J."/>
            <person name="Singh A."/>
            <person name="Wilkins M.J."/>
            <person name="Williams K.H."/>
            <person name="Banfield J.F."/>
        </authorList>
    </citation>
    <scope>NUCLEOTIDE SEQUENCE [LARGE SCALE GENOMIC DNA]</scope>
</reference>